<sequence length="307" mass="34340">MQKLINLTLSPTFQPIANSPVITIINIIPKLFKFSGGEQHIKLDDPTISELKKAKSMYISHQLSSSSAVMETLIATDAVRRINKNIKINLICPYFPYARQDRIMVAGESFTLDVFTKLINSQNYESVTIMDPHSDVCSALINNVNVIDNCAFAKECLNDVYTIYNKDNVVLVSPDAGTYKKIYNVAKYCNFPSDKIINGCKIRDVSTGRIIKTGYLGDVKDKICVIVDDIIDAGSTFIELANILKKDGAIKVILIVTHGIFSKGFECLKCIDKIYTTDSFKTFDENILDQVKFVKQIKLSINSSCFE</sequence>
<dbReference type="GO" id="GO:0000287">
    <property type="term" value="F:magnesium ion binding"/>
    <property type="evidence" value="ECO:0007669"/>
    <property type="project" value="InterPro"/>
</dbReference>
<keyword evidence="3" id="KW-0808">Transferase</keyword>
<dbReference type="GO" id="GO:0016301">
    <property type="term" value="F:kinase activity"/>
    <property type="evidence" value="ECO:0007669"/>
    <property type="project" value="UniProtKB-KW"/>
</dbReference>
<feature type="domain" description="Ribose-phosphate pyrophosphokinase N-terminal" evidence="2">
    <location>
        <begin position="31"/>
        <end position="120"/>
    </location>
</feature>
<keyword evidence="1" id="KW-0545">Nucleotide biosynthesis</keyword>
<dbReference type="InterPro" id="IPR005946">
    <property type="entry name" value="Rib-P_diPkinase"/>
</dbReference>
<gene>
    <name evidence="3" type="ORF">Edafosvirus9_9</name>
</gene>
<dbReference type="NCBIfam" id="TIGR01251">
    <property type="entry name" value="ribP_PPkin"/>
    <property type="match status" value="1"/>
</dbReference>
<dbReference type="GO" id="GO:0002189">
    <property type="term" value="C:ribose phosphate diphosphokinase complex"/>
    <property type="evidence" value="ECO:0007669"/>
    <property type="project" value="TreeGrafter"/>
</dbReference>
<dbReference type="GO" id="GO:0006164">
    <property type="term" value="P:purine nucleotide biosynthetic process"/>
    <property type="evidence" value="ECO:0007669"/>
    <property type="project" value="TreeGrafter"/>
</dbReference>
<dbReference type="Pfam" id="PF13793">
    <property type="entry name" value="Pribosyltran_N"/>
    <property type="match status" value="1"/>
</dbReference>
<dbReference type="InterPro" id="IPR000836">
    <property type="entry name" value="PRTase_dom"/>
</dbReference>
<dbReference type="GO" id="GO:0004749">
    <property type="term" value="F:ribose phosphate diphosphokinase activity"/>
    <property type="evidence" value="ECO:0007669"/>
    <property type="project" value="TreeGrafter"/>
</dbReference>
<dbReference type="CDD" id="cd06223">
    <property type="entry name" value="PRTases_typeI"/>
    <property type="match status" value="1"/>
</dbReference>
<dbReference type="InterPro" id="IPR029057">
    <property type="entry name" value="PRTase-like"/>
</dbReference>
<reference evidence="3" key="1">
    <citation type="submission" date="2018-10" db="EMBL/GenBank/DDBJ databases">
        <title>Hidden diversity of soil giant viruses.</title>
        <authorList>
            <person name="Schulz F."/>
            <person name="Alteio L."/>
            <person name="Goudeau D."/>
            <person name="Ryan E.M."/>
            <person name="Malmstrom R.R."/>
            <person name="Blanchard J."/>
            <person name="Woyke T."/>
        </authorList>
    </citation>
    <scope>NUCLEOTIDE SEQUENCE</scope>
    <source>
        <strain evidence="3">EDV1</strain>
    </source>
</reference>
<dbReference type="EMBL" id="MK072074">
    <property type="protein sequence ID" value="AYV78295.1"/>
    <property type="molecule type" value="Genomic_DNA"/>
</dbReference>
<dbReference type="Gene3D" id="3.40.50.2020">
    <property type="match status" value="2"/>
</dbReference>
<dbReference type="Pfam" id="PF14572">
    <property type="entry name" value="Pribosyl_synth"/>
    <property type="match status" value="1"/>
</dbReference>
<name>A0A3G4ZTS5_9VIRU</name>
<keyword evidence="3" id="KW-0418">Kinase</keyword>
<proteinExistence type="predicted"/>
<dbReference type="SUPFAM" id="SSF53271">
    <property type="entry name" value="PRTase-like"/>
    <property type="match status" value="1"/>
</dbReference>
<evidence type="ECO:0000313" key="3">
    <source>
        <dbReference type="EMBL" id="AYV78295.1"/>
    </source>
</evidence>
<organism evidence="3">
    <name type="scientific">Edafosvirus sp</name>
    <dbReference type="NCBI Taxonomy" id="2487765"/>
    <lineage>
        <taxon>Viruses</taxon>
        <taxon>Varidnaviria</taxon>
        <taxon>Bamfordvirae</taxon>
        <taxon>Nucleocytoviricota</taxon>
        <taxon>Megaviricetes</taxon>
        <taxon>Imitervirales</taxon>
        <taxon>Mimiviridae</taxon>
        <taxon>Klosneuvirinae</taxon>
    </lineage>
</organism>
<accession>A0A3G4ZTS5</accession>
<protein>
    <submittedName>
        <fullName evidence="3">Ribose-phosphate pyrophosphokinase</fullName>
    </submittedName>
</protein>
<evidence type="ECO:0000256" key="1">
    <source>
        <dbReference type="ARBA" id="ARBA00022727"/>
    </source>
</evidence>
<dbReference type="SMART" id="SM01400">
    <property type="entry name" value="Pribosyltran_N"/>
    <property type="match status" value="1"/>
</dbReference>
<dbReference type="GO" id="GO:0006015">
    <property type="term" value="P:5-phosphoribose 1-diphosphate biosynthetic process"/>
    <property type="evidence" value="ECO:0007669"/>
    <property type="project" value="TreeGrafter"/>
</dbReference>
<dbReference type="PANTHER" id="PTHR10210:SF41">
    <property type="entry name" value="RIBOSE-PHOSPHATE PYROPHOSPHOKINASE 1, CHLOROPLASTIC"/>
    <property type="match status" value="1"/>
</dbReference>
<evidence type="ECO:0000259" key="2">
    <source>
        <dbReference type="Pfam" id="PF13793"/>
    </source>
</evidence>
<dbReference type="InterPro" id="IPR029099">
    <property type="entry name" value="Pribosyltran_N"/>
</dbReference>
<dbReference type="PANTHER" id="PTHR10210">
    <property type="entry name" value="RIBOSE-PHOSPHATE DIPHOSPHOKINASE FAMILY MEMBER"/>
    <property type="match status" value="1"/>
</dbReference>